<comment type="similarity">
    <text evidence="1">Belongs to the TrbG/VirB9 family.</text>
</comment>
<dbReference type="AlphaFoldDB" id="A0A918DVR0"/>
<reference evidence="4 5" key="1">
    <citation type="journal article" date="2014" name="Int. J. Syst. Evol. Microbiol.">
        <title>Complete genome sequence of Corynebacterium casei LMG S-19264T (=DSM 44701T), isolated from a smear-ripened cheese.</title>
        <authorList>
            <consortium name="US DOE Joint Genome Institute (JGI-PGF)"/>
            <person name="Walter F."/>
            <person name="Albersmeier A."/>
            <person name="Kalinowski J."/>
            <person name="Ruckert C."/>
        </authorList>
    </citation>
    <scope>NUCLEOTIDE SEQUENCE [LARGE SCALE GENOMIC DNA]</scope>
    <source>
        <strain evidence="4 5">CGMCC 1.7286</strain>
    </source>
</reference>
<dbReference type="InterPro" id="IPR014148">
    <property type="entry name" value="VirB9"/>
</dbReference>
<dbReference type="InterPro" id="IPR010258">
    <property type="entry name" value="Conjugal_tfr_TrbG/VirB9/CagX"/>
</dbReference>
<dbReference type="Gene3D" id="2.60.40.2500">
    <property type="match status" value="1"/>
</dbReference>
<dbReference type="InterPro" id="IPR038161">
    <property type="entry name" value="VirB9/CagX/TrbG_C_sf"/>
</dbReference>
<keyword evidence="2 3" id="KW-0732">Signal</keyword>
<dbReference type="CDD" id="cd06911">
    <property type="entry name" value="VirB9_CagX_TrbG"/>
    <property type="match status" value="1"/>
</dbReference>
<evidence type="ECO:0000313" key="5">
    <source>
        <dbReference type="Proteomes" id="UP000599578"/>
    </source>
</evidence>
<dbReference type="Proteomes" id="UP000599578">
    <property type="component" value="Unassembled WGS sequence"/>
</dbReference>
<protein>
    <submittedName>
        <fullName evidence="4">P-type conjugative transfer protein VirB9</fullName>
    </submittedName>
</protein>
<feature type="signal peptide" evidence="3">
    <location>
        <begin position="1"/>
        <end position="24"/>
    </location>
</feature>
<evidence type="ECO:0000313" key="4">
    <source>
        <dbReference type="EMBL" id="GGO83774.1"/>
    </source>
</evidence>
<dbReference type="NCBIfam" id="TIGR02781">
    <property type="entry name" value="VirB9"/>
    <property type="match status" value="1"/>
</dbReference>
<evidence type="ECO:0000256" key="2">
    <source>
        <dbReference type="ARBA" id="ARBA00022729"/>
    </source>
</evidence>
<organism evidence="4 5">
    <name type="scientific">Marinobacterium nitratireducens</name>
    <dbReference type="NCBI Taxonomy" id="518897"/>
    <lineage>
        <taxon>Bacteria</taxon>
        <taxon>Pseudomonadati</taxon>
        <taxon>Pseudomonadota</taxon>
        <taxon>Gammaproteobacteria</taxon>
        <taxon>Oceanospirillales</taxon>
        <taxon>Oceanospirillaceae</taxon>
        <taxon>Marinobacterium</taxon>
    </lineage>
</organism>
<comment type="caution">
    <text evidence="4">The sequence shown here is derived from an EMBL/GenBank/DDBJ whole genome shotgun (WGS) entry which is preliminary data.</text>
</comment>
<dbReference type="InterPro" id="IPR033645">
    <property type="entry name" value="VirB9/CagX/TrbG_C"/>
</dbReference>
<evidence type="ECO:0000256" key="3">
    <source>
        <dbReference type="SAM" id="SignalP"/>
    </source>
</evidence>
<sequence>MVCKRQLSGIVLLVCLSITGSAGALETPRGGPYDSRVKFINYNAAEVVKVVGHYGFSTHIQFGPTEEVQQIAMGDKDAWEIAPVANHIFIKPKGEKAVTNMTVITTRRVYNFELSAHWSRNGAHPHPNDMFFQINFHYPEEEAARIAAEAEAKRLQKRLNRSSDPVPVNWNYWAKGAADVTPDKAFDDRRFTYLTFANNSEMPAIYIVNPDGSESLVNTHIDPESPDTIVVHRVARQFVMRKGSSVACVFNKTYDPNGVTNETGTTTPGIQRVIKGSR</sequence>
<evidence type="ECO:0000256" key="1">
    <source>
        <dbReference type="ARBA" id="ARBA00006135"/>
    </source>
</evidence>
<name>A0A918DVR0_9GAMM</name>
<keyword evidence="5" id="KW-1185">Reference proteome</keyword>
<dbReference type="Pfam" id="PF03524">
    <property type="entry name" value="CagX"/>
    <property type="match status" value="1"/>
</dbReference>
<proteinExistence type="inferred from homology"/>
<dbReference type="EMBL" id="BMLT01000007">
    <property type="protein sequence ID" value="GGO83774.1"/>
    <property type="molecule type" value="Genomic_DNA"/>
</dbReference>
<gene>
    <name evidence="4" type="primary">virB9</name>
    <name evidence="4" type="ORF">GCM10011348_28330</name>
</gene>
<feature type="chain" id="PRO_5036735401" evidence="3">
    <location>
        <begin position="25"/>
        <end position="278"/>
    </location>
</feature>
<accession>A0A918DVR0</accession>